<organism evidence="9 10">
    <name type="scientific">Echinococcus granulosus</name>
    <name type="common">Hydatid tapeworm</name>
    <dbReference type="NCBI Taxonomy" id="6210"/>
    <lineage>
        <taxon>Eukaryota</taxon>
        <taxon>Metazoa</taxon>
        <taxon>Spiralia</taxon>
        <taxon>Lophotrochozoa</taxon>
        <taxon>Platyhelminthes</taxon>
        <taxon>Cestoda</taxon>
        <taxon>Eucestoda</taxon>
        <taxon>Cyclophyllidea</taxon>
        <taxon>Taeniidae</taxon>
        <taxon>Echinococcus</taxon>
        <taxon>Echinococcus granulosus group</taxon>
    </lineage>
</organism>
<dbReference type="PROSITE" id="PS50026">
    <property type="entry name" value="EGF_3"/>
    <property type="match status" value="3"/>
</dbReference>
<evidence type="ECO:0000256" key="6">
    <source>
        <dbReference type="PROSITE-ProRule" id="PRU00076"/>
    </source>
</evidence>
<sequence>MPIQVFLLPRATKFTFSSRGLHILLILLLIYHLPPSDAANACDAQPCKNGATCRERVVPQSIYFEPQNLLPYECDCPFGWEGVNCTVNVDDCKGNPCLNGGQCEDRPNAQFVCHCSEGFIGQKCEFRDPCLDSPCQNNGRCDSSPLGVYQCICPRWYEGQNCEKASPIVLFWPISPLVIVFHPFSTTLTLLPPHVH</sequence>
<dbReference type="InterPro" id="IPR000742">
    <property type="entry name" value="EGF"/>
</dbReference>
<keyword evidence="2 7" id="KW-0732">Signal</keyword>
<proteinExistence type="predicted"/>
<feature type="domain" description="EGF-like" evidence="8">
    <location>
        <begin position="88"/>
        <end position="125"/>
    </location>
</feature>
<comment type="caution">
    <text evidence="6">Lacks conserved residue(s) required for the propagation of feature annotation.</text>
</comment>
<evidence type="ECO:0000256" key="1">
    <source>
        <dbReference type="ARBA" id="ARBA00022536"/>
    </source>
</evidence>
<dbReference type="RefSeq" id="XP_024346886.1">
    <property type="nucleotide sequence ID" value="XM_024498699.1"/>
</dbReference>
<evidence type="ECO:0000256" key="3">
    <source>
        <dbReference type="ARBA" id="ARBA00022737"/>
    </source>
</evidence>
<keyword evidence="5" id="KW-0325">Glycoprotein</keyword>
<feature type="domain" description="EGF-like" evidence="8">
    <location>
        <begin position="38"/>
        <end position="86"/>
    </location>
</feature>
<dbReference type="EMBL" id="APAU02000148">
    <property type="protein sequence ID" value="EUB55690.1"/>
    <property type="molecule type" value="Genomic_DNA"/>
</dbReference>
<evidence type="ECO:0000259" key="8">
    <source>
        <dbReference type="PROSITE" id="PS50026"/>
    </source>
</evidence>
<reference evidence="9 10" key="1">
    <citation type="journal article" date="2013" name="Nat. Genet.">
        <title>The genome of the hydatid tapeworm Echinococcus granulosus.</title>
        <authorList>
            <person name="Zheng H."/>
            <person name="Zhang W."/>
            <person name="Zhang L."/>
            <person name="Zhang Z."/>
            <person name="Li J."/>
            <person name="Lu G."/>
            <person name="Zhu Y."/>
            <person name="Wang Y."/>
            <person name="Huang Y."/>
            <person name="Liu J."/>
            <person name="Kang H."/>
            <person name="Chen J."/>
            <person name="Wang L."/>
            <person name="Chen A."/>
            <person name="Yu S."/>
            <person name="Gao Z."/>
            <person name="Jin L."/>
            <person name="Gu W."/>
            <person name="Wang Z."/>
            <person name="Zhao L."/>
            <person name="Shi B."/>
            <person name="Wen H."/>
            <person name="Lin R."/>
            <person name="Jones M.K."/>
            <person name="Brejova B."/>
            <person name="Vinar T."/>
            <person name="Zhao G."/>
            <person name="McManus D.P."/>
            <person name="Chen Z."/>
            <person name="Zhou Y."/>
            <person name="Wang S."/>
        </authorList>
    </citation>
    <scope>NUCLEOTIDE SEQUENCE [LARGE SCALE GENOMIC DNA]</scope>
</reference>
<dbReference type="Pfam" id="PF00008">
    <property type="entry name" value="EGF"/>
    <property type="match status" value="2"/>
</dbReference>
<feature type="disulfide bond" evidence="6">
    <location>
        <begin position="76"/>
        <end position="85"/>
    </location>
</feature>
<keyword evidence="4 6" id="KW-1015">Disulfide bond</keyword>
<evidence type="ECO:0000313" key="10">
    <source>
        <dbReference type="Proteomes" id="UP000019149"/>
    </source>
</evidence>
<dbReference type="STRING" id="6210.W6U3K3"/>
<dbReference type="SUPFAM" id="SSF57196">
    <property type="entry name" value="EGF/Laminin"/>
    <property type="match status" value="3"/>
</dbReference>
<feature type="disulfide bond" evidence="6">
    <location>
        <begin position="115"/>
        <end position="124"/>
    </location>
</feature>
<dbReference type="FunFam" id="2.10.25.10:FF:000063">
    <property type="entry name" value="Slit guidance ligand 2"/>
    <property type="match status" value="1"/>
</dbReference>
<feature type="signal peptide" evidence="7">
    <location>
        <begin position="1"/>
        <end position="38"/>
    </location>
</feature>
<dbReference type="Gene3D" id="2.10.25.10">
    <property type="entry name" value="Laminin"/>
    <property type="match status" value="3"/>
</dbReference>
<keyword evidence="10" id="KW-1185">Reference proteome</keyword>
<name>W6U3K3_ECHGR</name>
<keyword evidence="3" id="KW-0677">Repeat</keyword>
<dbReference type="PANTHER" id="PTHR24049">
    <property type="entry name" value="CRUMBS FAMILY MEMBER"/>
    <property type="match status" value="1"/>
</dbReference>
<protein>
    <submittedName>
        <fullName evidence="9">Sushi, nidogen and EGF-like domain-containing protein</fullName>
    </submittedName>
</protein>
<comment type="caution">
    <text evidence="9">The sequence shown here is derived from an EMBL/GenBank/DDBJ whole genome shotgun (WGS) entry which is preliminary data.</text>
</comment>
<dbReference type="PROSITE" id="PS01186">
    <property type="entry name" value="EGF_2"/>
    <property type="match status" value="2"/>
</dbReference>
<feature type="disulfide bond" evidence="6">
    <location>
        <begin position="153"/>
        <end position="162"/>
    </location>
</feature>
<evidence type="ECO:0000256" key="5">
    <source>
        <dbReference type="ARBA" id="ARBA00023180"/>
    </source>
</evidence>
<dbReference type="FunFam" id="2.10.25.10:FF:000012">
    <property type="entry name" value="Delta-like protein"/>
    <property type="match status" value="1"/>
</dbReference>
<dbReference type="SMART" id="SM00179">
    <property type="entry name" value="EGF_CA"/>
    <property type="match status" value="2"/>
</dbReference>
<dbReference type="SMART" id="SM00181">
    <property type="entry name" value="EGF"/>
    <property type="match status" value="3"/>
</dbReference>
<dbReference type="AlphaFoldDB" id="W6U3K3"/>
<dbReference type="InterPro" id="IPR051022">
    <property type="entry name" value="Notch_Cell-Fate_Det"/>
</dbReference>
<dbReference type="GeneID" id="36345165"/>
<dbReference type="InterPro" id="IPR001881">
    <property type="entry name" value="EGF-like_Ca-bd_dom"/>
</dbReference>
<dbReference type="KEGG" id="egl:EGR_09450"/>
<dbReference type="OrthoDB" id="430340at2759"/>
<dbReference type="PROSITE" id="PS00022">
    <property type="entry name" value="EGF_1"/>
    <property type="match status" value="3"/>
</dbReference>
<evidence type="ECO:0000256" key="7">
    <source>
        <dbReference type="SAM" id="SignalP"/>
    </source>
</evidence>
<dbReference type="PRINTS" id="PR00010">
    <property type="entry name" value="EGFBLOOD"/>
</dbReference>
<dbReference type="CDD" id="cd00054">
    <property type="entry name" value="EGF_CA"/>
    <property type="match status" value="2"/>
</dbReference>
<dbReference type="OMA" id="NSIFWIG"/>
<keyword evidence="1 6" id="KW-0245">EGF-like domain</keyword>
<accession>W6U3K3</accession>
<dbReference type="GO" id="GO:0005509">
    <property type="term" value="F:calcium ion binding"/>
    <property type="evidence" value="ECO:0007669"/>
    <property type="project" value="InterPro"/>
</dbReference>
<gene>
    <name evidence="9" type="ORF">EGR_09450</name>
</gene>
<feature type="domain" description="EGF-like" evidence="8">
    <location>
        <begin position="126"/>
        <end position="163"/>
    </location>
</feature>
<evidence type="ECO:0000256" key="4">
    <source>
        <dbReference type="ARBA" id="ARBA00023157"/>
    </source>
</evidence>
<dbReference type="CTD" id="36345165"/>
<dbReference type="Proteomes" id="UP000019149">
    <property type="component" value="Unassembled WGS sequence"/>
</dbReference>
<evidence type="ECO:0000313" key="9">
    <source>
        <dbReference type="EMBL" id="EUB55690.1"/>
    </source>
</evidence>
<feature type="chain" id="PRO_5004884195" evidence="7">
    <location>
        <begin position="39"/>
        <end position="196"/>
    </location>
</feature>
<evidence type="ECO:0000256" key="2">
    <source>
        <dbReference type="ARBA" id="ARBA00022729"/>
    </source>
</evidence>